<feature type="compositionally biased region" description="Polar residues" evidence="1">
    <location>
        <begin position="1"/>
        <end position="18"/>
    </location>
</feature>
<dbReference type="Proteomes" id="UP000256964">
    <property type="component" value="Unassembled WGS sequence"/>
</dbReference>
<dbReference type="Gene3D" id="3.10.590.10">
    <property type="entry name" value="ph1033 like domains"/>
    <property type="match status" value="2"/>
</dbReference>
<dbReference type="PANTHER" id="PTHR12357:SF3">
    <property type="entry name" value="YTH DOMAIN-CONTAINING PROTEIN 1"/>
    <property type="match status" value="1"/>
</dbReference>
<feature type="region of interest" description="Disordered" evidence="1">
    <location>
        <begin position="548"/>
        <end position="604"/>
    </location>
</feature>
<dbReference type="GO" id="GO:1990247">
    <property type="term" value="F:N6-methyladenosine-containing RNA reader activity"/>
    <property type="evidence" value="ECO:0007669"/>
    <property type="project" value="TreeGrafter"/>
</dbReference>
<dbReference type="InterPro" id="IPR035979">
    <property type="entry name" value="RBD_domain_sf"/>
</dbReference>
<dbReference type="InterPro" id="IPR012677">
    <property type="entry name" value="Nucleotide-bd_a/b_plait_sf"/>
</dbReference>
<feature type="compositionally biased region" description="Polar residues" evidence="1">
    <location>
        <begin position="409"/>
        <end position="424"/>
    </location>
</feature>
<dbReference type="InterPro" id="IPR000504">
    <property type="entry name" value="RRM_dom"/>
</dbReference>
<dbReference type="PANTHER" id="PTHR12357">
    <property type="entry name" value="YTH YT521-B HOMOLOGY DOMAIN-CONTAINING"/>
    <property type="match status" value="1"/>
</dbReference>
<dbReference type="STRING" id="139420.A0A371DBQ5"/>
<dbReference type="InterPro" id="IPR045168">
    <property type="entry name" value="YTH_prot"/>
</dbReference>
<evidence type="ECO:0000259" key="2">
    <source>
        <dbReference type="PROSITE" id="PS50882"/>
    </source>
</evidence>
<feature type="compositionally biased region" description="Low complexity" evidence="1">
    <location>
        <begin position="84"/>
        <end position="96"/>
    </location>
</feature>
<evidence type="ECO:0000256" key="1">
    <source>
        <dbReference type="SAM" id="MobiDB-lite"/>
    </source>
</evidence>
<dbReference type="SMART" id="SM00360">
    <property type="entry name" value="RRM"/>
    <property type="match status" value="1"/>
</dbReference>
<keyword evidence="4" id="KW-1185">Reference proteome</keyword>
<feature type="compositionally biased region" description="Low complexity" evidence="1">
    <location>
        <begin position="162"/>
        <end position="173"/>
    </location>
</feature>
<dbReference type="CDD" id="cd00590">
    <property type="entry name" value="RRM_SF"/>
    <property type="match status" value="1"/>
</dbReference>
<dbReference type="AlphaFoldDB" id="A0A371DBQ5"/>
<dbReference type="GO" id="GO:0000381">
    <property type="term" value="P:regulation of alternative mRNA splicing, via spliceosome"/>
    <property type="evidence" value="ECO:0007669"/>
    <property type="project" value="TreeGrafter"/>
</dbReference>
<proteinExistence type="predicted"/>
<gene>
    <name evidence="3" type="ORF">OH76DRAFT_1349997</name>
</gene>
<evidence type="ECO:0000313" key="3">
    <source>
        <dbReference type="EMBL" id="RDX49979.1"/>
    </source>
</evidence>
<feature type="compositionally biased region" description="Polar residues" evidence="1">
    <location>
        <begin position="437"/>
        <end position="464"/>
    </location>
</feature>
<feature type="region of interest" description="Disordered" evidence="1">
    <location>
        <begin position="256"/>
        <end position="322"/>
    </location>
</feature>
<dbReference type="EMBL" id="KZ857402">
    <property type="protein sequence ID" value="RDX49979.1"/>
    <property type="molecule type" value="Genomic_DNA"/>
</dbReference>
<sequence>MSYNSLNTREFDQSQYGQLGSFPMSPSHAPAPSPGPSTSPTSQPPFSPAASSPHQSNYGQVVPEQAPPLQRGRPPDHAPPPASPSSASSRPSAAERPAVRRPYHPNPPAHRSEWVMWAGNVPSDATHDELYRFFNAPPSPASSSDAQSAGARSTQSAPAGPVGTVDTGSSTSTDSLYGGVSSVFLITRSNCAFVNFHSELHLQAAIRHFNGVPLRPNDPRCPRLVCRVRGREDDLKAGVGGQRGAGIHVRWVKEQREREREAARRLSTSTSSEQVTTPSSSPTDSVPLMAGLSISSDEEAGQWHGRRMRKPEPHSSSSGSYASTNSGILTAYFPKRYFILKSLTQFDLDLSVEKGLWATQRHNEGILDQAYRTSKEVYLIFSVNKSGEFYGYAKMAGPIMRGEHRVSWASRTDSPQHRSSSQVPHDSPTIARRSRDTFFSPSEQRFDESPNTMSPETQAQSYVASQPREADRRVSAPAVMGKPHRGLSAQSMVDEGPASFDIHTLRPVAPVIAGAGRKQISQPEGIELDRTAPFRAMRDPRAAVEAIRNASEESPLQTVTEEDERDEGRGKGKAVDRPGQDQTPAAQPQEGGPAQRGQEDGPVWGESFKVEWIRTERLPFTRTRHIRNPWNHDREVKVSRDGTELEPSVGQALLEEWDKLDQSQPQTPAAASNVDVGRRLAGKASVSVNVLSTPDSPDAARTRKAGEDG</sequence>
<organism evidence="3 4">
    <name type="scientific">Lentinus brumalis</name>
    <dbReference type="NCBI Taxonomy" id="2498619"/>
    <lineage>
        <taxon>Eukaryota</taxon>
        <taxon>Fungi</taxon>
        <taxon>Dikarya</taxon>
        <taxon>Basidiomycota</taxon>
        <taxon>Agaricomycotina</taxon>
        <taxon>Agaricomycetes</taxon>
        <taxon>Polyporales</taxon>
        <taxon>Polyporaceae</taxon>
        <taxon>Lentinus</taxon>
    </lineage>
</organism>
<feature type="region of interest" description="Disordered" evidence="1">
    <location>
        <begin position="133"/>
        <end position="173"/>
    </location>
</feature>
<feature type="domain" description="YTH" evidence="2">
    <location>
        <begin position="507"/>
        <end position="657"/>
    </location>
</feature>
<reference evidence="3 4" key="1">
    <citation type="journal article" date="2018" name="Biotechnol. Biofuels">
        <title>Integrative visual omics of the white-rot fungus Polyporus brumalis exposes the biotechnological potential of its oxidative enzymes for delignifying raw plant biomass.</title>
        <authorList>
            <person name="Miyauchi S."/>
            <person name="Rancon A."/>
            <person name="Drula E."/>
            <person name="Hage H."/>
            <person name="Chaduli D."/>
            <person name="Favel A."/>
            <person name="Grisel S."/>
            <person name="Henrissat B."/>
            <person name="Herpoel-Gimbert I."/>
            <person name="Ruiz-Duenas F.J."/>
            <person name="Chevret D."/>
            <person name="Hainaut M."/>
            <person name="Lin J."/>
            <person name="Wang M."/>
            <person name="Pangilinan J."/>
            <person name="Lipzen A."/>
            <person name="Lesage-Meessen L."/>
            <person name="Navarro D."/>
            <person name="Riley R."/>
            <person name="Grigoriev I.V."/>
            <person name="Zhou S."/>
            <person name="Raouche S."/>
            <person name="Rosso M.N."/>
        </authorList>
    </citation>
    <scope>NUCLEOTIDE SEQUENCE [LARGE SCALE GENOMIC DNA]</scope>
    <source>
        <strain evidence="3 4">BRFM 1820</strain>
    </source>
</reference>
<feature type="domain" description="YTH" evidence="2">
    <location>
        <begin position="335"/>
        <end position="477"/>
    </location>
</feature>
<dbReference type="InterPro" id="IPR007275">
    <property type="entry name" value="YTH_domain"/>
</dbReference>
<accession>A0A371DBQ5</accession>
<feature type="region of interest" description="Disordered" evidence="1">
    <location>
        <begin position="1"/>
        <end position="111"/>
    </location>
</feature>
<feature type="compositionally biased region" description="Low complexity" evidence="1">
    <location>
        <begin position="141"/>
        <end position="153"/>
    </location>
</feature>
<dbReference type="GO" id="GO:0003729">
    <property type="term" value="F:mRNA binding"/>
    <property type="evidence" value="ECO:0007669"/>
    <property type="project" value="TreeGrafter"/>
</dbReference>
<protein>
    <recommendedName>
        <fullName evidence="2">YTH domain-containing protein</fullName>
    </recommendedName>
</protein>
<dbReference type="InterPro" id="IPR057720">
    <property type="entry name" value="RRM_YTH1"/>
</dbReference>
<feature type="compositionally biased region" description="Pro residues" evidence="1">
    <location>
        <begin position="29"/>
        <end position="47"/>
    </location>
</feature>
<feature type="compositionally biased region" description="Basic and acidic residues" evidence="1">
    <location>
        <begin position="566"/>
        <end position="579"/>
    </location>
</feature>
<dbReference type="CDD" id="cd21134">
    <property type="entry name" value="YTH"/>
    <property type="match status" value="1"/>
</dbReference>
<evidence type="ECO:0000313" key="4">
    <source>
        <dbReference type="Proteomes" id="UP000256964"/>
    </source>
</evidence>
<feature type="compositionally biased region" description="Low complexity" evidence="1">
    <location>
        <begin position="275"/>
        <end position="287"/>
    </location>
</feature>
<feature type="region of interest" description="Disordered" evidence="1">
    <location>
        <begin position="686"/>
        <end position="709"/>
    </location>
</feature>
<feature type="region of interest" description="Disordered" evidence="1">
    <location>
        <begin position="406"/>
        <end position="490"/>
    </location>
</feature>
<dbReference type="OrthoDB" id="6103986at2759"/>
<dbReference type="GO" id="GO:0005654">
    <property type="term" value="C:nucleoplasm"/>
    <property type="evidence" value="ECO:0007669"/>
    <property type="project" value="TreeGrafter"/>
</dbReference>
<dbReference type="Gene3D" id="3.30.70.330">
    <property type="match status" value="1"/>
</dbReference>
<dbReference type="SUPFAM" id="SSF54928">
    <property type="entry name" value="RNA-binding domain, RBD"/>
    <property type="match status" value="1"/>
</dbReference>
<dbReference type="Pfam" id="PF04146">
    <property type="entry name" value="YTH"/>
    <property type="match status" value="1"/>
</dbReference>
<dbReference type="GO" id="GO:0000398">
    <property type="term" value="P:mRNA splicing, via spliceosome"/>
    <property type="evidence" value="ECO:0007669"/>
    <property type="project" value="TreeGrafter"/>
</dbReference>
<feature type="compositionally biased region" description="Basic and acidic residues" evidence="1">
    <location>
        <begin position="698"/>
        <end position="709"/>
    </location>
</feature>
<feature type="compositionally biased region" description="Polar residues" evidence="1">
    <location>
        <begin position="686"/>
        <end position="695"/>
    </location>
</feature>
<dbReference type="PROSITE" id="PS50882">
    <property type="entry name" value="YTH"/>
    <property type="match status" value="2"/>
</dbReference>
<dbReference type="Pfam" id="PF25701">
    <property type="entry name" value="RRM_YTH1"/>
    <property type="match status" value="1"/>
</dbReference>
<name>A0A371DBQ5_9APHY</name>